<dbReference type="OrthoDB" id="3265672at2759"/>
<reference evidence="4 5" key="1">
    <citation type="journal article" date="2020" name="ISME J.">
        <title>Uncovering the hidden diversity of litter-decomposition mechanisms in mushroom-forming fungi.</title>
        <authorList>
            <person name="Floudas D."/>
            <person name="Bentzer J."/>
            <person name="Ahren D."/>
            <person name="Johansson T."/>
            <person name="Persson P."/>
            <person name="Tunlid A."/>
        </authorList>
    </citation>
    <scope>NUCLEOTIDE SEQUENCE [LARGE SCALE GENOMIC DNA]</scope>
    <source>
        <strain evidence="4 5">CBS 661.87</strain>
    </source>
</reference>
<dbReference type="EMBL" id="JAACJP010000031">
    <property type="protein sequence ID" value="KAF5375872.1"/>
    <property type="molecule type" value="Genomic_DNA"/>
</dbReference>
<organism evidence="4 5">
    <name type="scientific">Tricholomella constricta</name>
    <dbReference type="NCBI Taxonomy" id="117010"/>
    <lineage>
        <taxon>Eukaryota</taxon>
        <taxon>Fungi</taxon>
        <taxon>Dikarya</taxon>
        <taxon>Basidiomycota</taxon>
        <taxon>Agaricomycotina</taxon>
        <taxon>Agaricomycetes</taxon>
        <taxon>Agaricomycetidae</taxon>
        <taxon>Agaricales</taxon>
        <taxon>Tricholomatineae</taxon>
        <taxon>Lyophyllaceae</taxon>
        <taxon>Tricholomella</taxon>
    </lineage>
</organism>
<dbReference type="PANTHER" id="PTHR19303:SF74">
    <property type="entry name" value="POGO TRANSPOSABLE ELEMENT WITH KRAB DOMAIN"/>
    <property type="match status" value="1"/>
</dbReference>
<dbReference type="InterPro" id="IPR006600">
    <property type="entry name" value="HTH_CenpB_DNA-bd_dom"/>
</dbReference>
<dbReference type="Proteomes" id="UP000565441">
    <property type="component" value="Unassembled WGS sequence"/>
</dbReference>
<evidence type="ECO:0000313" key="4">
    <source>
        <dbReference type="EMBL" id="KAF5375872.1"/>
    </source>
</evidence>
<dbReference type="GO" id="GO:0003677">
    <property type="term" value="F:DNA binding"/>
    <property type="evidence" value="ECO:0007669"/>
    <property type="project" value="UniProtKB-KW"/>
</dbReference>
<protein>
    <recommendedName>
        <fullName evidence="3">HTH CENPB-type domain-containing protein</fullName>
    </recommendedName>
</protein>
<evidence type="ECO:0000313" key="5">
    <source>
        <dbReference type="Proteomes" id="UP000565441"/>
    </source>
</evidence>
<keyword evidence="2" id="KW-0539">Nucleus</keyword>
<accession>A0A8H5H385</accession>
<dbReference type="Pfam" id="PF05225">
    <property type="entry name" value="HTH_psq"/>
    <property type="match status" value="1"/>
</dbReference>
<dbReference type="AlphaFoldDB" id="A0A8H5H385"/>
<dbReference type="InterPro" id="IPR050863">
    <property type="entry name" value="CenT-Element_Derived"/>
</dbReference>
<proteinExistence type="predicted"/>
<sequence length="236" mass="26899">MSDPTEDRIQVALQAVLESGLNKNGNPVLSLRGAAEMYGVSRSRLTARYNGRKTRTEAHEQQQKLSPSQEYVLKEWIKALGRRCVPLSQGTVAQYASVIIDKPVSENWARHFRTRHPDLKVRWTSGLESCRARSLNRTQVNEFFEIYHELITSLQIEPHNIYNMDEKGIQLGIGKRALVLVDRDQKTVQQLENGDRELVTVIECVSADGNSLRPSVIYKAKKRNISWARNNPCDAR</sequence>
<comment type="caution">
    <text evidence="4">The sequence shown here is derived from an EMBL/GenBank/DDBJ whole genome shotgun (WGS) entry which is preliminary data.</text>
</comment>
<evidence type="ECO:0000256" key="1">
    <source>
        <dbReference type="ARBA" id="ARBA00023125"/>
    </source>
</evidence>
<gene>
    <name evidence="4" type="ORF">D9615_008241</name>
</gene>
<evidence type="ECO:0000256" key="2">
    <source>
        <dbReference type="ARBA" id="ARBA00023242"/>
    </source>
</evidence>
<dbReference type="GO" id="GO:0005634">
    <property type="term" value="C:nucleus"/>
    <property type="evidence" value="ECO:0007669"/>
    <property type="project" value="TreeGrafter"/>
</dbReference>
<dbReference type="PANTHER" id="PTHR19303">
    <property type="entry name" value="TRANSPOSON"/>
    <property type="match status" value="1"/>
</dbReference>
<dbReference type="Pfam" id="PF03221">
    <property type="entry name" value="HTH_Tnp_Tc5"/>
    <property type="match status" value="1"/>
</dbReference>
<dbReference type="PROSITE" id="PS51253">
    <property type="entry name" value="HTH_CENPB"/>
    <property type="match status" value="1"/>
</dbReference>
<keyword evidence="5" id="KW-1185">Reference proteome</keyword>
<evidence type="ECO:0000259" key="3">
    <source>
        <dbReference type="PROSITE" id="PS51253"/>
    </source>
</evidence>
<keyword evidence="1" id="KW-0238">DNA-binding</keyword>
<feature type="domain" description="HTH CENPB-type" evidence="3">
    <location>
        <begin position="57"/>
        <end position="122"/>
    </location>
</feature>
<name>A0A8H5H385_9AGAR</name>
<dbReference type="InterPro" id="IPR007889">
    <property type="entry name" value="HTH_Psq"/>
</dbReference>